<dbReference type="PRINTS" id="PR00050">
    <property type="entry name" value="COLDSHOCK"/>
</dbReference>
<organism evidence="3 4">
    <name type="scientific">Calicophoron daubneyi</name>
    <name type="common">Rumen fluke</name>
    <name type="synonym">Paramphistomum daubneyi</name>
    <dbReference type="NCBI Taxonomy" id="300641"/>
    <lineage>
        <taxon>Eukaryota</taxon>
        <taxon>Metazoa</taxon>
        <taxon>Spiralia</taxon>
        <taxon>Lophotrochozoa</taxon>
        <taxon>Platyhelminthes</taxon>
        <taxon>Trematoda</taxon>
        <taxon>Digenea</taxon>
        <taxon>Plagiorchiida</taxon>
        <taxon>Pronocephalata</taxon>
        <taxon>Paramphistomoidea</taxon>
        <taxon>Paramphistomidae</taxon>
        <taxon>Calicophoron</taxon>
    </lineage>
</organism>
<evidence type="ECO:0000313" key="4">
    <source>
        <dbReference type="Proteomes" id="UP001497525"/>
    </source>
</evidence>
<dbReference type="AlphaFoldDB" id="A0AAV2T1U7"/>
<dbReference type="Gene3D" id="2.40.50.140">
    <property type="entry name" value="Nucleic acid-binding proteins"/>
    <property type="match status" value="1"/>
</dbReference>
<feature type="compositionally biased region" description="Basic residues" evidence="1">
    <location>
        <begin position="140"/>
        <end position="154"/>
    </location>
</feature>
<evidence type="ECO:0000259" key="2">
    <source>
        <dbReference type="PROSITE" id="PS51857"/>
    </source>
</evidence>
<feature type="compositionally biased region" description="Gly residues" evidence="1">
    <location>
        <begin position="297"/>
        <end position="313"/>
    </location>
</feature>
<gene>
    <name evidence="3" type="ORF">CDAUBV1_LOCUS3824</name>
</gene>
<feature type="compositionally biased region" description="Basic and acidic residues" evidence="1">
    <location>
        <begin position="322"/>
        <end position="338"/>
    </location>
</feature>
<dbReference type="Proteomes" id="UP001497525">
    <property type="component" value="Unassembled WGS sequence"/>
</dbReference>
<accession>A0AAV2T1U7</accession>
<feature type="compositionally biased region" description="Basic residues" evidence="1">
    <location>
        <begin position="249"/>
        <end position="258"/>
    </location>
</feature>
<protein>
    <recommendedName>
        <fullName evidence="2">CSD domain-containing protein</fullName>
    </recommendedName>
</protein>
<dbReference type="SUPFAM" id="SSF50249">
    <property type="entry name" value="Nucleic acid-binding proteins"/>
    <property type="match status" value="1"/>
</dbReference>
<feature type="compositionally biased region" description="Basic and acidic residues" evidence="1">
    <location>
        <begin position="345"/>
        <end position="390"/>
    </location>
</feature>
<reference evidence="3" key="1">
    <citation type="submission" date="2024-06" db="EMBL/GenBank/DDBJ databases">
        <authorList>
            <person name="Liu X."/>
            <person name="Lenzi L."/>
            <person name="Haldenby T S."/>
            <person name="Uol C."/>
        </authorList>
    </citation>
    <scope>NUCLEOTIDE SEQUENCE</scope>
</reference>
<dbReference type="InterPro" id="IPR019844">
    <property type="entry name" value="CSD_CS"/>
</dbReference>
<dbReference type="InterPro" id="IPR002059">
    <property type="entry name" value="CSP_DNA-bd"/>
</dbReference>
<feature type="compositionally biased region" description="Basic residues" evidence="1">
    <location>
        <begin position="201"/>
        <end position="212"/>
    </location>
</feature>
<dbReference type="PROSITE" id="PS51857">
    <property type="entry name" value="CSD_2"/>
    <property type="match status" value="1"/>
</dbReference>
<feature type="compositionally biased region" description="Polar residues" evidence="1">
    <location>
        <begin position="269"/>
        <end position="278"/>
    </location>
</feature>
<dbReference type="PANTHER" id="PTHR11544">
    <property type="entry name" value="COLD SHOCK DOMAIN CONTAINING PROTEINS"/>
    <property type="match status" value="1"/>
</dbReference>
<dbReference type="SMART" id="SM00357">
    <property type="entry name" value="CSP"/>
    <property type="match status" value="1"/>
</dbReference>
<dbReference type="InterPro" id="IPR050181">
    <property type="entry name" value="Cold_shock_domain"/>
</dbReference>
<feature type="compositionally biased region" description="Basic and acidic residues" evidence="1">
    <location>
        <begin position="170"/>
        <end position="192"/>
    </location>
</feature>
<name>A0AAV2T1U7_CALDB</name>
<evidence type="ECO:0000256" key="1">
    <source>
        <dbReference type="SAM" id="MobiDB-lite"/>
    </source>
</evidence>
<dbReference type="Pfam" id="PF00313">
    <property type="entry name" value="CSD"/>
    <property type="match status" value="1"/>
</dbReference>
<comment type="caution">
    <text evidence="3">The sequence shown here is derived from an EMBL/GenBank/DDBJ whole genome shotgun (WGS) entry which is preliminary data.</text>
</comment>
<evidence type="ECO:0000313" key="3">
    <source>
        <dbReference type="EMBL" id="CAL5131408.1"/>
    </source>
</evidence>
<dbReference type="EMBL" id="CAXLJL010000090">
    <property type="protein sequence ID" value="CAL5131408.1"/>
    <property type="molecule type" value="Genomic_DNA"/>
</dbReference>
<dbReference type="CDD" id="cd04458">
    <property type="entry name" value="CSP_CDS"/>
    <property type="match status" value="1"/>
</dbReference>
<dbReference type="InterPro" id="IPR011129">
    <property type="entry name" value="CSD"/>
</dbReference>
<dbReference type="InterPro" id="IPR012340">
    <property type="entry name" value="NA-bd_OB-fold"/>
</dbReference>
<feature type="region of interest" description="Disordered" evidence="1">
    <location>
        <begin position="90"/>
        <end position="411"/>
    </location>
</feature>
<proteinExistence type="predicted"/>
<sequence length="411" mass="45828">MAAVVETPNEVTKPPKKEVEIIKVLAEKVRGHVKWYSATRRYGFISRNDDGGDLFVHRSVISSYSRRYPSLRNGEEVEFSVVETNQGIEATLVTGPDGQPVKGLRPFSRRYRTVSEPNRETDASNPPADPAGGDASRPRQSGRRYRGPRRRGGGRIRSAGTAENQCVDGEQEHDMEKIEGAETDGTQDKVDGESPNDAVPRQRRRPQRRSNRNRSAPTENEGAADIQGNGTNESHDAQAVTGGNDQRPQPRRFRRPFRQRGGSYRYMNGYTNGQQGYNDLSAAYQYGPRQNQMNDRGGFGSGGPRRRGIGSGFYRGPRRRRPPFDGRQSGKDQQHEEAENAESEGDQKVDGLAEELKEVAIVETPRSEEKHEEKVEERPKEENVADKPEDIASTPAVKESVSNGNTDEHEA</sequence>
<dbReference type="GO" id="GO:0003676">
    <property type="term" value="F:nucleic acid binding"/>
    <property type="evidence" value="ECO:0007669"/>
    <property type="project" value="InterPro"/>
</dbReference>
<feature type="domain" description="CSD" evidence="2">
    <location>
        <begin position="28"/>
        <end position="95"/>
    </location>
</feature>
<dbReference type="PROSITE" id="PS00352">
    <property type="entry name" value="CSD_1"/>
    <property type="match status" value="1"/>
</dbReference>